<keyword evidence="6" id="KW-0804">Transcription</keyword>
<dbReference type="Pfam" id="PF25601">
    <property type="entry name" value="AAA_lid_14"/>
    <property type="match status" value="1"/>
</dbReference>
<feature type="domain" description="PAC" evidence="10">
    <location>
        <begin position="151"/>
        <end position="203"/>
    </location>
</feature>
<dbReference type="Pfam" id="PF18024">
    <property type="entry name" value="HTH_50"/>
    <property type="match status" value="1"/>
</dbReference>
<dbReference type="PROSITE" id="PS00688">
    <property type="entry name" value="SIGMA54_INTERACT_3"/>
    <property type="match status" value="1"/>
</dbReference>
<evidence type="ECO:0000256" key="4">
    <source>
        <dbReference type="ARBA" id="ARBA00023015"/>
    </source>
</evidence>
<dbReference type="InterPro" id="IPR027417">
    <property type="entry name" value="P-loop_NTPase"/>
</dbReference>
<dbReference type="PROSITE" id="PS00676">
    <property type="entry name" value="SIGMA54_INTERACT_2"/>
    <property type="match status" value="1"/>
</dbReference>
<name>A0A1C3YT06_9BACI</name>
<dbReference type="InterPro" id="IPR058031">
    <property type="entry name" value="AAA_lid_NorR"/>
</dbReference>
<evidence type="ECO:0000256" key="2">
    <source>
        <dbReference type="ARBA" id="ARBA00022797"/>
    </source>
</evidence>
<keyword evidence="2" id="KW-0058">Aromatic hydrocarbons catabolism</keyword>
<dbReference type="Gene3D" id="3.40.50.300">
    <property type="entry name" value="P-loop containing nucleotide triphosphate hydrolases"/>
    <property type="match status" value="1"/>
</dbReference>
<protein>
    <recommendedName>
        <fullName evidence="7">HTH-type transcriptional regulatory protein TyrR</fullName>
    </recommendedName>
</protein>
<evidence type="ECO:0000256" key="7">
    <source>
        <dbReference type="ARBA" id="ARBA00029500"/>
    </source>
</evidence>
<dbReference type="InterPro" id="IPR000014">
    <property type="entry name" value="PAS"/>
</dbReference>
<dbReference type="InterPro" id="IPR035965">
    <property type="entry name" value="PAS-like_dom_sf"/>
</dbReference>
<dbReference type="NCBIfam" id="TIGR00229">
    <property type="entry name" value="sensory_box"/>
    <property type="match status" value="1"/>
</dbReference>
<evidence type="ECO:0000256" key="5">
    <source>
        <dbReference type="ARBA" id="ARBA00023125"/>
    </source>
</evidence>
<dbReference type="GO" id="GO:0005524">
    <property type="term" value="F:ATP binding"/>
    <property type="evidence" value="ECO:0007669"/>
    <property type="project" value="UniProtKB-KW"/>
</dbReference>
<dbReference type="PROSITE" id="PS00675">
    <property type="entry name" value="SIGMA54_INTERACT_1"/>
    <property type="match status" value="1"/>
</dbReference>
<dbReference type="Pfam" id="PF00158">
    <property type="entry name" value="Sigma54_activat"/>
    <property type="match status" value="1"/>
</dbReference>
<dbReference type="SUPFAM" id="SSF46689">
    <property type="entry name" value="Homeodomain-like"/>
    <property type="match status" value="1"/>
</dbReference>
<dbReference type="GO" id="GO:0003677">
    <property type="term" value="F:DNA binding"/>
    <property type="evidence" value="ECO:0007669"/>
    <property type="project" value="UniProtKB-KW"/>
</dbReference>
<dbReference type="Gene3D" id="1.10.10.60">
    <property type="entry name" value="Homeodomain-like"/>
    <property type="match status" value="1"/>
</dbReference>
<dbReference type="InterPro" id="IPR003593">
    <property type="entry name" value="AAA+_ATPase"/>
</dbReference>
<reference evidence="12" key="1">
    <citation type="submission" date="2016-08" db="EMBL/GenBank/DDBJ databases">
        <authorList>
            <person name="Varghese N."/>
            <person name="Submissions Spin"/>
        </authorList>
    </citation>
    <scope>NUCLEOTIDE SEQUENCE [LARGE SCALE GENOMIC DNA]</scope>
    <source>
        <strain evidence="12">SGD-1123</strain>
    </source>
</reference>
<dbReference type="SMART" id="SM00382">
    <property type="entry name" value="AAA"/>
    <property type="match status" value="1"/>
</dbReference>
<dbReference type="Pfam" id="PF13426">
    <property type="entry name" value="PAS_9"/>
    <property type="match status" value="1"/>
</dbReference>
<dbReference type="InterPro" id="IPR025943">
    <property type="entry name" value="Sigma_54_int_dom_ATP-bd_2"/>
</dbReference>
<dbReference type="PROSITE" id="PS50112">
    <property type="entry name" value="PAS"/>
    <property type="match status" value="1"/>
</dbReference>
<dbReference type="SMART" id="SM00091">
    <property type="entry name" value="PAS"/>
    <property type="match status" value="1"/>
</dbReference>
<feature type="domain" description="PAS" evidence="9">
    <location>
        <begin position="84"/>
        <end position="128"/>
    </location>
</feature>
<dbReference type="RefSeq" id="WP_205629790.1">
    <property type="nucleotide sequence ID" value="NZ_FMAU01000001.1"/>
</dbReference>
<sequence length="535" mass="60862">MRIGVSDDLERAVELFSSSEEECLEVHDEEGKTISILTLDELKEIFQEVPSHLSVGEIIHKLSTDLHTTNKQARVMNEYSELLENEIFTNIINSLYDGVFITDGYGITVKINKAYERITDLKPQQLIGYHMEEIIKEGYISKSASIQVIKEKKPVTLMQTIHNGRKIIVSGTPIFNEKKEILYVINSVRDITELLKLKLRIEELQELKNLRQSTKATFMNDSPQSSFYHSEKMKKTFQIIDRVAKTDAKVLLQGETGVGKTMVAKYIHEHSTRTAGSFLELNCSALPSSLIEAELFGYEPGAFTGALAKGKKGLLEIADNGTLFLDEIGDLPLELQVKLLKVIEDQAFIPIGASKLKQINVRIIAAAHKNIKELVKNGEFREDLYYRLNVVPIEIPSLQERQEEIIPLAEQFLEKFNIEYGLSKTLSIEALNILHEYKWPGNIRELKNCIERLVVTSPFETIASKDLPYELSEISNKQESFSTEMEIIPLKEAVDSLERNLITRALKKYKTTRKAADVLQVSQSTIVQKMKKWEI</sequence>
<keyword evidence="12" id="KW-1185">Reference proteome</keyword>
<dbReference type="AlphaFoldDB" id="A0A1C3YT06"/>
<dbReference type="InterPro" id="IPR025944">
    <property type="entry name" value="Sigma_54_int_dom_CS"/>
</dbReference>
<evidence type="ECO:0000256" key="6">
    <source>
        <dbReference type="ARBA" id="ARBA00023163"/>
    </source>
</evidence>
<dbReference type="PROSITE" id="PS50113">
    <property type="entry name" value="PAC"/>
    <property type="match status" value="1"/>
</dbReference>
<dbReference type="EMBL" id="FMAU01000001">
    <property type="protein sequence ID" value="SCB73245.1"/>
    <property type="molecule type" value="Genomic_DNA"/>
</dbReference>
<dbReference type="Gene3D" id="1.10.8.60">
    <property type="match status" value="1"/>
</dbReference>
<organism evidence="11 12">
    <name type="scientific">[Bacillus] enclensis</name>
    <dbReference type="NCBI Taxonomy" id="1402860"/>
    <lineage>
        <taxon>Bacteria</taxon>
        <taxon>Bacillati</taxon>
        <taxon>Bacillota</taxon>
        <taxon>Bacilli</taxon>
        <taxon>Bacillales</taxon>
        <taxon>Bacillaceae</taxon>
        <taxon>Rossellomorea</taxon>
    </lineage>
</organism>
<dbReference type="Gene3D" id="3.30.450.20">
    <property type="entry name" value="PAS domain"/>
    <property type="match status" value="1"/>
</dbReference>
<keyword evidence="5" id="KW-0238">DNA-binding</keyword>
<dbReference type="FunFam" id="3.40.50.300:FF:000006">
    <property type="entry name" value="DNA-binding transcriptional regulator NtrC"/>
    <property type="match status" value="1"/>
</dbReference>
<evidence type="ECO:0000259" key="10">
    <source>
        <dbReference type="PROSITE" id="PS50113"/>
    </source>
</evidence>
<gene>
    <name evidence="11" type="ORF">GA0061094_0134</name>
</gene>
<dbReference type="InterPro" id="IPR002078">
    <property type="entry name" value="Sigma_54_int"/>
</dbReference>
<evidence type="ECO:0000313" key="11">
    <source>
        <dbReference type="EMBL" id="SCB73245.1"/>
    </source>
</evidence>
<keyword evidence="4" id="KW-0805">Transcription regulation</keyword>
<dbReference type="SUPFAM" id="SSF55785">
    <property type="entry name" value="PYP-like sensor domain (PAS domain)"/>
    <property type="match status" value="1"/>
</dbReference>
<dbReference type="InterPro" id="IPR030828">
    <property type="entry name" value="HTH_TyrR"/>
</dbReference>
<dbReference type="InterPro" id="IPR000700">
    <property type="entry name" value="PAS-assoc_C"/>
</dbReference>
<proteinExistence type="predicted"/>
<dbReference type="Proteomes" id="UP000181997">
    <property type="component" value="Unassembled WGS sequence"/>
</dbReference>
<dbReference type="CDD" id="cd00009">
    <property type="entry name" value="AAA"/>
    <property type="match status" value="1"/>
</dbReference>
<accession>A0A1C3YT06</accession>
<dbReference type="InterPro" id="IPR009057">
    <property type="entry name" value="Homeodomain-like_sf"/>
</dbReference>
<evidence type="ECO:0000259" key="8">
    <source>
        <dbReference type="PROSITE" id="PS50045"/>
    </source>
</evidence>
<dbReference type="GO" id="GO:0006355">
    <property type="term" value="P:regulation of DNA-templated transcription"/>
    <property type="evidence" value="ECO:0007669"/>
    <property type="project" value="InterPro"/>
</dbReference>
<dbReference type="PANTHER" id="PTHR32071:SF57">
    <property type="entry name" value="C4-DICARBOXYLATE TRANSPORT TRANSCRIPTIONAL REGULATORY PROTEIN DCTD"/>
    <property type="match status" value="1"/>
</dbReference>
<evidence type="ECO:0000313" key="12">
    <source>
        <dbReference type="Proteomes" id="UP000181997"/>
    </source>
</evidence>
<dbReference type="CDD" id="cd00130">
    <property type="entry name" value="PAS"/>
    <property type="match status" value="1"/>
</dbReference>
<dbReference type="PROSITE" id="PS50045">
    <property type="entry name" value="SIGMA54_INTERACT_4"/>
    <property type="match status" value="1"/>
</dbReference>
<dbReference type="InterPro" id="IPR025662">
    <property type="entry name" value="Sigma_54_int_dom_ATP-bd_1"/>
</dbReference>
<evidence type="ECO:0000256" key="1">
    <source>
        <dbReference type="ARBA" id="ARBA00022741"/>
    </source>
</evidence>
<evidence type="ECO:0000256" key="3">
    <source>
        <dbReference type="ARBA" id="ARBA00022840"/>
    </source>
</evidence>
<keyword evidence="1" id="KW-0547">Nucleotide-binding</keyword>
<dbReference type="SUPFAM" id="SSF52540">
    <property type="entry name" value="P-loop containing nucleoside triphosphate hydrolases"/>
    <property type="match status" value="1"/>
</dbReference>
<evidence type="ECO:0000259" key="9">
    <source>
        <dbReference type="PROSITE" id="PS50112"/>
    </source>
</evidence>
<dbReference type="PANTHER" id="PTHR32071">
    <property type="entry name" value="TRANSCRIPTIONAL REGULATORY PROTEIN"/>
    <property type="match status" value="1"/>
</dbReference>
<feature type="domain" description="Sigma-54 factor interaction" evidence="8">
    <location>
        <begin position="226"/>
        <end position="455"/>
    </location>
</feature>
<keyword evidence="3" id="KW-0067">ATP-binding</keyword>